<accession>A0A167DV28</accession>
<comment type="similarity">
    <text evidence="2">Belongs to the importin beta family.</text>
</comment>
<name>A0A167DV28_9ASCO</name>
<feature type="domain" description="Importin N-terminal" evidence="5">
    <location>
        <begin position="29"/>
        <end position="101"/>
    </location>
</feature>
<dbReference type="InterPro" id="IPR011989">
    <property type="entry name" value="ARM-like"/>
</dbReference>
<gene>
    <name evidence="6" type="primary">KAP120</name>
    <name evidence="6" type="ORF">AWJ20_1612</name>
</gene>
<dbReference type="SUPFAM" id="SSF48371">
    <property type="entry name" value="ARM repeat"/>
    <property type="match status" value="1"/>
</dbReference>
<dbReference type="PANTHER" id="PTHR10997">
    <property type="entry name" value="IMPORTIN-7, 8, 11"/>
    <property type="match status" value="1"/>
</dbReference>
<dbReference type="AlphaFoldDB" id="A0A167DV28"/>
<reference evidence="6 7" key="1">
    <citation type="submission" date="2016-02" db="EMBL/GenBank/DDBJ databases">
        <title>Complete genome sequence and transcriptome regulation of the pentose utilising yeast Sugiyamaella lignohabitans.</title>
        <authorList>
            <person name="Bellasio M."/>
            <person name="Peymann A."/>
            <person name="Valli M."/>
            <person name="Sipitzky M."/>
            <person name="Graf A."/>
            <person name="Sauer M."/>
            <person name="Marx H."/>
            <person name="Mattanovich D."/>
        </authorList>
    </citation>
    <scope>NUCLEOTIDE SEQUENCE [LARGE SCALE GENOMIC DNA]</scope>
    <source>
        <strain evidence="6 7">CBS 10342</strain>
    </source>
</reference>
<sequence>MAPELTLDNLLSALDAASSQTDTATRESGEKLLQELQTAPGYYAALQNVYIDRAHDQSRRWLSIILLKNGTQTHWRKTAKDHISDAEKSEIRNRLFINLSEPNRQLLMQNATTVSQIARIDFPREWPDLFDQLSSILMEAINEQNLVKLYNTLYILNQVLKVLASVKFGRSKPAMQERATDLLRKVSPIYISLVNEWKASPREFDIAKMEVSYLALKVLSRLMYDGHDYINRTEDTVSFFGTAQEHLRLFLELYDSPSHQLFNELLAKLIKQLGKLFLRLYDKQASSFVLADKSAQVLEIYLSVIISKAPFLYRPQADDDNDDGSSKEMYERVVVQGLELLQGMIKIADKSPATSVRGRTEQDRFEANEARTLLKSHILTKDLLSNLLDTVLRWYFRLSYTDLENWSSDPEEFFIDESEMVVSPTKIRPIAVGLYQTMLMAYKDDLTGQVLHFIERTLTIEDDSLDAVLIKDTALQAFENGSGSFGDVCDFVSMFRTILAPQALVTSPDQYRIIRRRLCLVFPEWIYLITDQGILVDVYKILSGFLDKSNPLNDLVVRLYAIQSLRYCVDNYEFKPDSFAPFTEEVFTAIFELCGILEHIEAKNILLSALSVMFDQLGSVVVPYIDGVLRLLPPLWEDSTDNYIINGVILQTLTNIIAAAKEKSTSCYPMAIPAIRASIDPSSPLNAYLLEDALPLWKALLENAGEPSNELFSLLPDLLTSLEKGEEFASVLDILRSYIILAPQTVLTNEFNSKLCSIFASYISAIDQNSFTKLIEIVGLISLVLPLVDYVRPFFDTHLFADILKVLFDDGVVTMITVTQILSVFSRMAFQNSSLFLELIDSTGESDKILNLWITKFDHMGHPRDRKLNGLGLASLASTGNPMVLSKLPQLVDIWSQLLDEVNEVGGDSEAYYGAFEYVHPGDEPSPEQKRLKLLSSSRDPVHSISALDAIKSTLHRLSDLPPEHRLYIEAMDAKVLAAINSILER</sequence>
<protein>
    <submittedName>
        <fullName evidence="6">Kap120p</fullName>
    </submittedName>
</protein>
<dbReference type="SMART" id="SM00913">
    <property type="entry name" value="IBN_N"/>
    <property type="match status" value="1"/>
</dbReference>
<dbReference type="RefSeq" id="XP_018735803.1">
    <property type="nucleotide sequence ID" value="XM_018878507.1"/>
</dbReference>
<dbReference type="InterPro" id="IPR058669">
    <property type="entry name" value="TPR_IPO7/11-like"/>
</dbReference>
<evidence type="ECO:0000259" key="5">
    <source>
        <dbReference type="PROSITE" id="PS50166"/>
    </source>
</evidence>
<dbReference type="Proteomes" id="UP000189580">
    <property type="component" value="Chromosome a"/>
</dbReference>
<evidence type="ECO:0000256" key="4">
    <source>
        <dbReference type="ARBA" id="ARBA00023242"/>
    </source>
</evidence>
<evidence type="ECO:0000256" key="3">
    <source>
        <dbReference type="ARBA" id="ARBA00022448"/>
    </source>
</evidence>
<dbReference type="Gene3D" id="1.25.10.10">
    <property type="entry name" value="Leucine-rich Repeat Variant"/>
    <property type="match status" value="1"/>
</dbReference>
<dbReference type="Pfam" id="PF03810">
    <property type="entry name" value="IBN_N"/>
    <property type="match status" value="1"/>
</dbReference>
<comment type="subcellular location">
    <subcellularLocation>
        <location evidence="1">Nucleus</location>
    </subcellularLocation>
</comment>
<dbReference type="OrthoDB" id="361693at2759"/>
<dbReference type="Pfam" id="PF25758">
    <property type="entry name" value="TPR_IPO11"/>
    <property type="match status" value="1"/>
</dbReference>
<evidence type="ECO:0000256" key="1">
    <source>
        <dbReference type="ARBA" id="ARBA00004123"/>
    </source>
</evidence>
<dbReference type="GO" id="GO:0031267">
    <property type="term" value="F:small GTPase binding"/>
    <property type="evidence" value="ECO:0007669"/>
    <property type="project" value="InterPro"/>
</dbReference>
<proteinExistence type="inferred from homology"/>
<dbReference type="GO" id="GO:0005829">
    <property type="term" value="C:cytosol"/>
    <property type="evidence" value="ECO:0007669"/>
    <property type="project" value="TreeGrafter"/>
</dbReference>
<dbReference type="EMBL" id="CP014501">
    <property type="protein sequence ID" value="ANB13326.1"/>
    <property type="molecule type" value="Genomic_DNA"/>
</dbReference>
<dbReference type="GO" id="GO:0006606">
    <property type="term" value="P:protein import into nucleus"/>
    <property type="evidence" value="ECO:0007669"/>
    <property type="project" value="TreeGrafter"/>
</dbReference>
<dbReference type="InterPro" id="IPR016024">
    <property type="entry name" value="ARM-type_fold"/>
</dbReference>
<dbReference type="InterPro" id="IPR001494">
    <property type="entry name" value="Importin-beta_N"/>
</dbReference>
<evidence type="ECO:0000256" key="2">
    <source>
        <dbReference type="ARBA" id="ARBA00007991"/>
    </source>
</evidence>
<dbReference type="PANTHER" id="PTHR10997:SF7">
    <property type="entry name" value="IMPORTIN-11"/>
    <property type="match status" value="1"/>
</dbReference>
<keyword evidence="3" id="KW-0813">Transport</keyword>
<evidence type="ECO:0000313" key="6">
    <source>
        <dbReference type="EMBL" id="ANB13326.1"/>
    </source>
</evidence>
<organism evidence="6 7">
    <name type="scientific">Sugiyamaella lignohabitans</name>
    <dbReference type="NCBI Taxonomy" id="796027"/>
    <lineage>
        <taxon>Eukaryota</taxon>
        <taxon>Fungi</taxon>
        <taxon>Dikarya</taxon>
        <taxon>Ascomycota</taxon>
        <taxon>Saccharomycotina</taxon>
        <taxon>Dipodascomycetes</taxon>
        <taxon>Dipodascales</taxon>
        <taxon>Trichomonascaceae</taxon>
        <taxon>Sugiyamaella</taxon>
    </lineage>
</organism>
<dbReference type="KEGG" id="slb:AWJ20_1612"/>
<dbReference type="PROSITE" id="PS50166">
    <property type="entry name" value="IMPORTIN_B_NT"/>
    <property type="match status" value="1"/>
</dbReference>
<keyword evidence="4" id="KW-0539">Nucleus</keyword>
<dbReference type="GO" id="GO:0005635">
    <property type="term" value="C:nuclear envelope"/>
    <property type="evidence" value="ECO:0007669"/>
    <property type="project" value="TreeGrafter"/>
</dbReference>
<dbReference type="GeneID" id="30033434"/>
<evidence type="ECO:0000313" key="7">
    <source>
        <dbReference type="Proteomes" id="UP000189580"/>
    </source>
</evidence>
<keyword evidence="7" id="KW-1185">Reference proteome</keyword>